<accession>A0A0A8Y1I7</accession>
<protein>
    <submittedName>
        <fullName evidence="1">Uncharacterized protein</fullName>
    </submittedName>
</protein>
<reference evidence="1" key="1">
    <citation type="submission" date="2014-09" db="EMBL/GenBank/DDBJ databases">
        <authorList>
            <person name="Magalhaes I.L.F."/>
            <person name="Oliveira U."/>
            <person name="Santos F.R."/>
            <person name="Vidigal T.H.D.A."/>
            <person name="Brescovit A.D."/>
            <person name="Santos A.J."/>
        </authorList>
    </citation>
    <scope>NUCLEOTIDE SEQUENCE</scope>
    <source>
        <tissue evidence="1">Shoot tissue taken approximately 20 cm above the soil surface</tissue>
    </source>
</reference>
<reference evidence="1" key="2">
    <citation type="journal article" date="2015" name="Data Brief">
        <title>Shoot transcriptome of the giant reed, Arundo donax.</title>
        <authorList>
            <person name="Barrero R.A."/>
            <person name="Guerrero F.D."/>
            <person name="Moolhuijzen P."/>
            <person name="Goolsby J.A."/>
            <person name="Tidwell J."/>
            <person name="Bellgard S.E."/>
            <person name="Bellgard M.I."/>
        </authorList>
    </citation>
    <scope>NUCLEOTIDE SEQUENCE</scope>
    <source>
        <tissue evidence="1">Shoot tissue taken approximately 20 cm above the soil surface</tissue>
    </source>
</reference>
<dbReference type="EMBL" id="GBRH01278952">
    <property type="protein sequence ID" value="JAD18943.1"/>
    <property type="molecule type" value="Transcribed_RNA"/>
</dbReference>
<organism evidence="1">
    <name type="scientific">Arundo donax</name>
    <name type="common">Giant reed</name>
    <name type="synonym">Donax arundinaceus</name>
    <dbReference type="NCBI Taxonomy" id="35708"/>
    <lineage>
        <taxon>Eukaryota</taxon>
        <taxon>Viridiplantae</taxon>
        <taxon>Streptophyta</taxon>
        <taxon>Embryophyta</taxon>
        <taxon>Tracheophyta</taxon>
        <taxon>Spermatophyta</taxon>
        <taxon>Magnoliopsida</taxon>
        <taxon>Liliopsida</taxon>
        <taxon>Poales</taxon>
        <taxon>Poaceae</taxon>
        <taxon>PACMAD clade</taxon>
        <taxon>Arundinoideae</taxon>
        <taxon>Arundineae</taxon>
        <taxon>Arundo</taxon>
    </lineage>
</organism>
<name>A0A0A8Y1I7_ARUDO</name>
<evidence type="ECO:0000313" key="1">
    <source>
        <dbReference type="EMBL" id="JAD18943.1"/>
    </source>
</evidence>
<dbReference type="AlphaFoldDB" id="A0A0A8Y1I7"/>
<sequence>MQLHHCSTSAALLLQFDPVVGRQLAYIQKKPDATNGRTWLFPEVLFKL</sequence>
<proteinExistence type="predicted"/>